<name>A0A8S5QEH6_9CAUD</name>
<reference evidence="1" key="1">
    <citation type="journal article" date="2021" name="Proc. Natl. Acad. Sci. U.S.A.">
        <title>A Catalog of Tens of Thousands of Viruses from Human Metagenomes Reveals Hidden Associations with Chronic Diseases.</title>
        <authorList>
            <person name="Tisza M.J."/>
            <person name="Buck C.B."/>
        </authorList>
    </citation>
    <scope>NUCLEOTIDE SEQUENCE</scope>
    <source>
        <strain evidence="1">Ctr2f5</strain>
    </source>
</reference>
<proteinExistence type="predicted"/>
<dbReference type="EMBL" id="BK015639">
    <property type="protein sequence ID" value="DAE17354.1"/>
    <property type="molecule type" value="Genomic_DNA"/>
</dbReference>
<organism evidence="1">
    <name type="scientific">Siphoviridae sp. ctr2f5</name>
    <dbReference type="NCBI Taxonomy" id="2825684"/>
    <lineage>
        <taxon>Viruses</taxon>
        <taxon>Duplodnaviria</taxon>
        <taxon>Heunggongvirae</taxon>
        <taxon>Uroviricota</taxon>
        <taxon>Caudoviricetes</taxon>
    </lineage>
</organism>
<evidence type="ECO:0000313" key="1">
    <source>
        <dbReference type="EMBL" id="DAE17354.1"/>
    </source>
</evidence>
<sequence>MFIRQNCFFSNNFFCRIFNFTNYTPKIFKFLFII</sequence>
<protein>
    <submittedName>
        <fullName evidence="1">Uncharacterized protein</fullName>
    </submittedName>
</protein>
<accession>A0A8S5QEH6</accession>